<keyword evidence="6 7" id="KW-0472">Membrane</keyword>
<dbReference type="GO" id="GO:0016746">
    <property type="term" value="F:acyltransferase activity"/>
    <property type="evidence" value="ECO:0007669"/>
    <property type="project" value="UniProtKB-KW"/>
</dbReference>
<dbReference type="PIRSF" id="PIRSF500217">
    <property type="entry name" value="AlgI"/>
    <property type="match status" value="1"/>
</dbReference>
<dbReference type="PIRSF" id="PIRSF016636">
    <property type="entry name" value="AlgI_DltB"/>
    <property type="match status" value="1"/>
</dbReference>
<dbReference type="GO" id="GO:0042121">
    <property type="term" value="P:alginic acid biosynthetic process"/>
    <property type="evidence" value="ECO:0007669"/>
    <property type="project" value="InterPro"/>
</dbReference>
<gene>
    <name evidence="9" type="ORF">C4541_09625</name>
</gene>
<keyword evidence="5 8" id="KW-1133">Transmembrane helix</keyword>
<dbReference type="GO" id="GO:0005886">
    <property type="term" value="C:plasma membrane"/>
    <property type="evidence" value="ECO:0007669"/>
    <property type="project" value="UniProtKB-SubCell"/>
</dbReference>
<organism evidence="9 10">
    <name type="scientific">Candidatus Auribacter fodinae</name>
    <dbReference type="NCBI Taxonomy" id="2093366"/>
    <lineage>
        <taxon>Bacteria</taxon>
        <taxon>Pseudomonadati</taxon>
        <taxon>Candidatus Auribacterota</taxon>
        <taxon>Candidatus Auribacteria</taxon>
        <taxon>Candidatus Auribacterales</taxon>
        <taxon>Candidatus Auribacteraceae</taxon>
        <taxon>Candidatus Auribacter</taxon>
    </lineage>
</organism>
<dbReference type="Proteomes" id="UP000266426">
    <property type="component" value="Unassembled WGS sequence"/>
</dbReference>
<evidence type="ECO:0000256" key="1">
    <source>
        <dbReference type="ARBA" id="ARBA00004651"/>
    </source>
</evidence>
<dbReference type="AlphaFoldDB" id="A0A3A4QUY1"/>
<dbReference type="InterPro" id="IPR004299">
    <property type="entry name" value="MBOAT_fam"/>
</dbReference>
<evidence type="ECO:0000256" key="2">
    <source>
        <dbReference type="ARBA" id="ARBA00010323"/>
    </source>
</evidence>
<dbReference type="InterPro" id="IPR028362">
    <property type="entry name" value="AlgI"/>
</dbReference>
<comment type="subcellular location">
    <subcellularLocation>
        <location evidence="1">Cell membrane</location>
        <topology evidence="1">Multi-pass membrane protein</topology>
    </subcellularLocation>
</comment>
<evidence type="ECO:0000256" key="3">
    <source>
        <dbReference type="ARBA" id="ARBA00022475"/>
    </source>
</evidence>
<keyword evidence="3 7" id="KW-1003">Cell membrane</keyword>
<evidence type="ECO:0000256" key="6">
    <source>
        <dbReference type="ARBA" id="ARBA00023136"/>
    </source>
</evidence>
<evidence type="ECO:0000256" key="7">
    <source>
        <dbReference type="PIRNR" id="PIRNR016636"/>
    </source>
</evidence>
<evidence type="ECO:0000256" key="4">
    <source>
        <dbReference type="ARBA" id="ARBA00022692"/>
    </source>
</evidence>
<feature type="transmembrane region" description="Helical" evidence="8">
    <location>
        <begin position="6"/>
        <end position="25"/>
    </location>
</feature>
<dbReference type="PANTHER" id="PTHR13285:SF18">
    <property type="entry name" value="PROTEIN-CYSTEINE N-PALMITOYLTRANSFERASE RASP"/>
    <property type="match status" value="1"/>
</dbReference>
<keyword evidence="7" id="KW-0808">Transferase</keyword>
<dbReference type="Pfam" id="PF03062">
    <property type="entry name" value="MBOAT"/>
    <property type="match status" value="1"/>
</dbReference>
<dbReference type="EMBL" id="QZJZ01000075">
    <property type="protein sequence ID" value="RJP57770.1"/>
    <property type="molecule type" value="Genomic_DNA"/>
</dbReference>
<comment type="similarity">
    <text evidence="2 7">Belongs to the membrane-bound acyltransferase family.</text>
</comment>
<evidence type="ECO:0000313" key="9">
    <source>
        <dbReference type="EMBL" id="RJP57770.1"/>
    </source>
</evidence>
<evidence type="ECO:0000256" key="8">
    <source>
        <dbReference type="SAM" id="Phobius"/>
    </source>
</evidence>
<feature type="transmembrane region" description="Helical" evidence="8">
    <location>
        <begin position="101"/>
        <end position="120"/>
    </location>
</feature>
<dbReference type="InterPro" id="IPR051085">
    <property type="entry name" value="MB_O-acyltransferase"/>
</dbReference>
<dbReference type="InterPro" id="IPR024194">
    <property type="entry name" value="Ac/AlaTfrase_AlgI/DltB"/>
</dbReference>
<evidence type="ECO:0000313" key="10">
    <source>
        <dbReference type="Proteomes" id="UP000266426"/>
    </source>
</evidence>
<keyword evidence="7" id="KW-0012">Acyltransferase</keyword>
<sequence length="508" mass="57891">MVFSSPIFLFLYLPVFLVVYYLLFFPVKFLKRQGLKNFFRHTCNTFILLASILFYCWGEKILVLVMLLSTVIDYCCGLLISRADAVHLVDQHKKKKFLQKSGLIISISCNLLILAFFKYFNFGMDNYNTVMGMFGLSSLQIQNVLKVTLPLGISFYTFQSMSYTIDVYRGNVKATTNFLDFACFVTMFPQLVAGPIVRYKDLAEQIIERTITAHHIVYGIQRFIVGLGKKVIIANTVAATADAIFAIPGNYMTSGLAWLGILSYTLQIYFDFSGYSDMAIGLGSLLGFTFPENFNHPYRSQSVQEFWRRWHISLSSWFRDYLYIPLGGSQCSLFRTYFNLVIVFTLCGLWHGASWTFVVWGLFHGCFLVLERLGLLKWINQRPVPIRHMYVMSVAICGWVLFRAETFTQAIVFFQSMAGFAPGDGSLYSINAYLNGECLIALMIGSLLSVPVVPWLSRTVHSLAESDMSWLVKKLFSGVELAVMIGIMILCYLSLSSGTYNPFIYFRF</sequence>
<proteinExistence type="inferred from homology"/>
<reference evidence="9 10" key="1">
    <citation type="journal article" date="2017" name="ISME J.">
        <title>Energy and carbon metabolisms in a deep terrestrial subsurface fluid microbial community.</title>
        <authorList>
            <person name="Momper L."/>
            <person name="Jungbluth S.P."/>
            <person name="Lee M.D."/>
            <person name="Amend J.P."/>
        </authorList>
    </citation>
    <scope>NUCLEOTIDE SEQUENCE [LARGE SCALE GENOMIC DNA]</scope>
    <source>
        <strain evidence="9">SURF_26</strain>
    </source>
</reference>
<dbReference type="PANTHER" id="PTHR13285">
    <property type="entry name" value="ACYLTRANSFERASE"/>
    <property type="match status" value="1"/>
</dbReference>
<name>A0A3A4QUY1_9BACT</name>
<keyword evidence="4 8" id="KW-0812">Transmembrane</keyword>
<feature type="transmembrane region" description="Helical" evidence="8">
    <location>
        <begin position="390"/>
        <end position="412"/>
    </location>
</feature>
<evidence type="ECO:0000256" key="5">
    <source>
        <dbReference type="ARBA" id="ARBA00022989"/>
    </source>
</evidence>
<comment type="caution">
    <text evidence="9">The sequence shown here is derived from an EMBL/GenBank/DDBJ whole genome shotgun (WGS) entry which is preliminary data.</text>
</comment>
<feature type="transmembrane region" description="Helical" evidence="8">
    <location>
        <begin position="432"/>
        <end position="454"/>
    </location>
</feature>
<accession>A0A3A4QUY1</accession>
<protein>
    <submittedName>
        <fullName evidence="9">MBOAT family protein</fullName>
    </submittedName>
</protein>
<feature type="transmembrane region" description="Helical" evidence="8">
    <location>
        <begin position="475"/>
        <end position="495"/>
    </location>
</feature>